<protein>
    <recommendedName>
        <fullName evidence="3">Small CPxCG-related zinc finger protein</fullName>
    </recommendedName>
</protein>
<sequence length="65" mass="7076">MDDSDDNRRTIAACEQCGSLYAALELSDDKIRPIGRRDGCRCGGTDFTAVDDSLSDLSLEDDSDE</sequence>
<proteinExistence type="predicted"/>
<gene>
    <name evidence="1" type="ORF">ACFQE6_08635</name>
</gene>
<organism evidence="1 2">
    <name type="scientific">Natrinema soli</name>
    <dbReference type="NCBI Taxonomy" id="1930624"/>
    <lineage>
        <taxon>Archaea</taxon>
        <taxon>Methanobacteriati</taxon>
        <taxon>Methanobacteriota</taxon>
        <taxon>Stenosarchaea group</taxon>
        <taxon>Halobacteria</taxon>
        <taxon>Halobacteriales</taxon>
        <taxon>Natrialbaceae</taxon>
        <taxon>Natrinema</taxon>
    </lineage>
</organism>
<dbReference type="AlphaFoldDB" id="A0ABD5SJ40"/>
<comment type="caution">
    <text evidence="1">The sequence shown here is derived from an EMBL/GenBank/DDBJ whole genome shotgun (WGS) entry which is preliminary data.</text>
</comment>
<name>A0ABD5SJ40_9EURY</name>
<keyword evidence="2" id="KW-1185">Reference proteome</keyword>
<reference evidence="1 2" key="1">
    <citation type="journal article" date="2019" name="Int. J. Syst. Evol. Microbiol.">
        <title>The Global Catalogue of Microorganisms (GCM) 10K type strain sequencing project: providing services to taxonomists for standard genome sequencing and annotation.</title>
        <authorList>
            <consortium name="The Broad Institute Genomics Platform"/>
            <consortium name="The Broad Institute Genome Sequencing Center for Infectious Disease"/>
            <person name="Wu L."/>
            <person name="Ma J."/>
        </authorList>
    </citation>
    <scope>NUCLEOTIDE SEQUENCE [LARGE SCALE GENOMIC DNA]</scope>
    <source>
        <strain evidence="1 2">LMG 29247</strain>
    </source>
</reference>
<evidence type="ECO:0000313" key="1">
    <source>
        <dbReference type="EMBL" id="MFC6765073.1"/>
    </source>
</evidence>
<evidence type="ECO:0008006" key="3">
    <source>
        <dbReference type="Google" id="ProtNLM"/>
    </source>
</evidence>
<dbReference type="RefSeq" id="WP_273738117.1">
    <property type="nucleotide sequence ID" value="NZ_JAQIVI010000125.1"/>
</dbReference>
<evidence type="ECO:0000313" key="2">
    <source>
        <dbReference type="Proteomes" id="UP001596383"/>
    </source>
</evidence>
<accession>A0ABD5SJ40</accession>
<dbReference type="EMBL" id="JBHSWV010000125">
    <property type="protein sequence ID" value="MFC6765073.1"/>
    <property type="molecule type" value="Genomic_DNA"/>
</dbReference>
<dbReference type="Proteomes" id="UP001596383">
    <property type="component" value="Unassembled WGS sequence"/>
</dbReference>